<accession>A0A545VNH1</accession>
<dbReference type="EMBL" id="SPUK01000014">
    <property type="protein sequence ID" value="TQV92769.1"/>
    <property type="molecule type" value="Genomic_DNA"/>
</dbReference>
<name>A0A545VNH1_9HYPO</name>
<keyword evidence="1" id="KW-0732">Signal</keyword>
<sequence>MRSFILPSALSAFCLAASVAGQWTGSYNTTDVPRGQDPAAKCWIDSLDSSKGDYTAVYPCTCTGGKVAPDCNWKDVDAIVFNSVRDATCKCATTKSFYAEPEELLAYGKSQPNAVRQCICDPGKEPAGADGLLVPAPNCWCPSKALKENSGLQEATAPAASPVAIPSDLKDCHDEIEASKINLKANCDQILSKRLRELPEDIKPLLPSCTFPRFIDVCGLLIKGRK</sequence>
<comment type="caution">
    <text evidence="2">The sequence shown here is derived from an EMBL/GenBank/DDBJ whole genome shotgun (WGS) entry which is preliminary data.</text>
</comment>
<evidence type="ECO:0000313" key="3">
    <source>
        <dbReference type="Proteomes" id="UP000315783"/>
    </source>
</evidence>
<evidence type="ECO:0000256" key="1">
    <source>
        <dbReference type="SAM" id="SignalP"/>
    </source>
</evidence>
<proteinExistence type="predicted"/>
<protein>
    <submittedName>
        <fullName evidence="2">Uncharacterized protein</fullName>
    </submittedName>
</protein>
<dbReference type="AlphaFoldDB" id="A0A545VNH1"/>
<evidence type="ECO:0000313" key="2">
    <source>
        <dbReference type="EMBL" id="TQV92769.1"/>
    </source>
</evidence>
<feature type="signal peptide" evidence="1">
    <location>
        <begin position="1"/>
        <end position="21"/>
    </location>
</feature>
<keyword evidence="3" id="KW-1185">Reference proteome</keyword>
<dbReference type="Proteomes" id="UP000315783">
    <property type="component" value="Unassembled WGS sequence"/>
</dbReference>
<organism evidence="2 3">
    <name type="scientific">Cordyceps javanica</name>
    <dbReference type="NCBI Taxonomy" id="43265"/>
    <lineage>
        <taxon>Eukaryota</taxon>
        <taxon>Fungi</taxon>
        <taxon>Dikarya</taxon>
        <taxon>Ascomycota</taxon>
        <taxon>Pezizomycotina</taxon>
        <taxon>Sordariomycetes</taxon>
        <taxon>Hypocreomycetidae</taxon>
        <taxon>Hypocreales</taxon>
        <taxon>Cordycipitaceae</taxon>
        <taxon>Cordyceps</taxon>
    </lineage>
</organism>
<dbReference type="OrthoDB" id="4924881at2759"/>
<feature type="chain" id="PRO_5022051970" evidence="1">
    <location>
        <begin position="22"/>
        <end position="226"/>
    </location>
</feature>
<gene>
    <name evidence="2" type="ORF">IF1G_08693</name>
</gene>
<reference evidence="2 3" key="1">
    <citation type="journal article" date="2019" name="Appl. Microbiol. Biotechnol.">
        <title>Genome sequence of Isaria javanica and comparative genome analysis insights into family S53 peptidase evolution in fungal entomopathogens.</title>
        <authorList>
            <person name="Lin R."/>
            <person name="Zhang X."/>
            <person name="Xin B."/>
            <person name="Zou M."/>
            <person name="Gao Y."/>
            <person name="Qin F."/>
            <person name="Hu Q."/>
            <person name="Xie B."/>
            <person name="Cheng X."/>
        </authorList>
    </citation>
    <scope>NUCLEOTIDE SEQUENCE [LARGE SCALE GENOMIC DNA]</scope>
    <source>
        <strain evidence="2 3">IJ1G</strain>
    </source>
</reference>